<proteinExistence type="predicted"/>
<feature type="compositionally biased region" description="Basic residues" evidence="1">
    <location>
        <begin position="96"/>
        <end position="154"/>
    </location>
</feature>
<organism evidence="2 3">
    <name type="scientific">Cenarchaeum symbiosum (strain A)</name>
    <dbReference type="NCBI Taxonomy" id="414004"/>
    <lineage>
        <taxon>Archaea</taxon>
        <taxon>Nitrososphaerota</taxon>
        <taxon>Candidatus Cenarchaeales</taxon>
        <taxon>Candidatus Cenarchaeaceae</taxon>
        <taxon>Candidatus Cenarchaeum</taxon>
    </lineage>
</organism>
<dbReference type="KEGG" id="csy:CENSYa_1155"/>
<protein>
    <submittedName>
        <fullName evidence="2">Histone H1 DNA binding protein</fullName>
    </submittedName>
</protein>
<dbReference type="EnsemblBacteria" id="ABK77782">
    <property type="protein sequence ID" value="ABK77782"/>
    <property type="gene ID" value="CENSYa_1155"/>
</dbReference>
<evidence type="ECO:0000313" key="2">
    <source>
        <dbReference type="EMBL" id="ABK77782.1"/>
    </source>
</evidence>
<accession>A0RWR5</accession>
<reference evidence="2 3" key="1">
    <citation type="journal article" date="2006" name="Proc. Natl. Acad. Sci. U.S.A.">
        <title>Genomic analysis of the uncultivated marine crenarchaeote Cenarchaeum symbiosum.</title>
        <authorList>
            <person name="Hallam S.J."/>
            <person name="Konstantinidis K.T."/>
            <person name="Putnam N."/>
            <person name="Schleper C."/>
            <person name="Watanabe Y."/>
            <person name="Sugahara J."/>
            <person name="Preston C."/>
            <person name="de la Torre J."/>
            <person name="Richardson P.M."/>
            <person name="DeLong E.F."/>
        </authorList>
    </citation>
    <scope>NUCLEOTIDE SEQUENCE [LARGE SCALE GENOMIC DNA]</scope>
    <source>
        <strain evidence="3">A</strain>
    </source>
</reference>
<dbReference type="STRING" id="414004.CENSYa_1155"/>
<gene>
    <name evidence="2" type="ordered locus">CENSYa_1155</name>
</gene>
<dbReference type="PATRIC" id="fig|414004.10.peg.1051"/>
<evidence type="ECO:0000313" key="3">
    <source>
        <dbReference type="Proteomes" id="UP000000758"/>
    </source>
</evidence>
<dbReference type="Proteomes" id="UP000000758">
    <property type="component" value="Chromosome"/>
</dbReference>
<keyword evidence="3" id="KW-1185">Reference proteome</keyword>
<feature type="region of interest" description="Disordered" evidence="1">
    <location>
        <begin position="80"/>
        <end position="220"/>
    </location>
</feature>
<evidence type="ECO:0000256" key="1">
    <source>
        <dbReference type="SAM" id="MobiDB-lite"/>
    </source>
</evidence>
<dbReference type="HOGENOM" id="CLU_1253526_0_0_2"/>
<feature type="compositionally biased region" description="Basic and acidic residues" evidence="1">
    <location>
        <begin position="81"/>
        <end position="95"/>
    </location>
</feature>
<dbReference type="EMBL" id="DP000238">
    <property type="protein sequence ID" value="ABK77782.1"/>
    <property type="molecule type" value="Genomic_DNA"/>
</dbReference>
<name>A0RWR5_CENSY</name>
<dbReference type="AlphaFoldDB" id="A0RWR5"/>
<feature type="compositionally biased region" description="Basic residues" evidence="1">
    <location>
        <begin position="162"/>
        <end position="220"/>
    </location>
</feature>
<sequence length="220" mass="24497">MHESEVGRGDMSENFVTFCVACARGVTKDEMKYVDGRIFHKECYARHGGQIRFPNPEIGQRVTELKVDLIQLRKQLAEMNKATDTKKDKQREAGKKAAKTRKLKNAGKKAAKTRKLKNAGKKAAKTRKLKNAGKKAAKTRKRREAARKAAKTRARNNAAGKKPARKSPSRKSTITRRKAAGKKAVVRKKTAGKKPARKSPGKKRAVTRRKAARGAGTKRR</sequence>